<gene>
    <name evidence="2" type="ORF">EGW08_000166</name>
</gene>
<dbReference type="CDD" id="cd00037">
    <property type="entry name" value="CLECT"/>
    <property type="match status" value="1"/>
</dbReference>
<sequence>MKIPLKTTSLDLDLLIVYSVIMFYVCKTTEFVSDLDDEQVWLGLHRGKTFKFQWLNEARKVEFINWASGEPNTGLSRVCVSWNYFDNSDWTDDPCDVKYKFLCEKTPIDCSFVPQGFVCKQECTGKCREEPGYVVCDDRTGNCFGGCADFYSGSKCDT</sequence>
<reference evidence="2 3" key="1">
    <citation type="submission" date="2019-01" db="EMBL/GenBank/DDBJ databases">
        <title>A draft genome assembly of the solar-powered sea slug Elysia chlorotica.</title>
        <authorList>
            <person name="Cai H."/>
            <person name="Li Q."/>
            <person name="Fang X."/>
            <person name="Li J."/>
            <person name="Curtis N.E."/>
            <person name="Altenburger A."/>
            <person name="Shibata T."/>
            <person name="Feng M."/>
            <person name="Maeda T."/>
            <person name="Schwartz J.A."/>
            <person name="Shigenobu S."/>
            <person name="Lundholm N."/>
            <person name="Nishiyama T."/>
            <person name="Yang H."/>
            <person name="Hasebe M."/>
            <person name="Li S."/>
            <person name="Pierce S.K."/>
            <person name="Wang J."/>
        </authorList>
    </citation>
    <scope>NUCLEOTIDE SEQUENCE [LARGE SCALE GENOMIC DNA]</scope>
    <source>
        <strain evidence="2">EC2010</strain>
        <tissue evidence="2">Whole organism of an adult</tissue>
    </source>
</reference>
<dbReference type="InterPro" id="IPR001304">
    <property type="entry name" value="C-type_lectin-like"/>
</dbReference>
<comment type="caution">
    <text evidence="2">The sequence shown here is derived from an EMBL/GenBank/DDBJ whole genome shotgun (WGS) entry which is preliminary data.</text>
</comment>
<dbReference type="EMBL" id="RQTK01000002">
    <property type="protein sequence ID" value="RUS92142.1"/>
    <property type="molecule type" value="Genomic_DNA"/>
</dbReference>
<feature type="non-terminal residue" evidence="2">
    <location>
        <position position="158"/>
    </location>
</feature>
<name>A0A433UED4_ELYCH</name>
<evidence type="ECO:0000259" key="1">
    <source>
        <dbReference type="PROSITE" id="PS50041"/>
    </source>
</evidence>
<evidence type="ECO:0000313" key="2">
    <source>
        <dbReference type="EMBL" id="RUS92142.1"/>
    </source>
</evidence>
<dbReference type="InterPro" id="IPR016187">
    <property type="entry name" value="CTDL_fold"/>
</dbReference>
<dbReference type="InterPro" id="IPR016186">
    <property type="entry name" value="C-type_lectin-like/link_sf"/>
</dbReference>
<dbReference type="AlphaFoldDB" id="A0A433UED4"/>
<protein>
    <recommendedName>
        <fullName evidence="1">C-type lectin domain-containing protein</fullName>
    </recommendedName>
</protein>
<feature type="domain" description="C-type lectin" evidence="1">
    <location>
        <begin position="30"/>
        <end position="104"/>
    </location>
</feature>
<proteinExistence type="predicted"/>
<dbReference type="OrthoDB" id="6129709at2759"/>
<dbReference type="Pfam" id="PF00059">
    <property type="entry name" value="Lectin_C"/>
    <property type="match status" value="1"/>
</dbReference>
<organism evidence="2 3">
    <name type="scientific">Elysia chlorotica</name>
    <name type="common">Eastern emerald elysia</name>
    <name type="synonym">Sea slug</name>
    <dbReference type="NCBI Taxonomy" id="188477"/>
    <lineage>
        <taxon>Eukaryota</taxon>
        <taxon>Metazoa</taxon>
        <taxon>Spiralia</taxon>
        <taxon>Lophotrochozoa</taxon>
        <taxon>Mollusca</taxon>
        <taxon>Gastropoda</taxon>
        <taxon>Heterobranchia</taxon>
        <taxon>Euthyneura</taxon>
        <taxon>Panpulmonata</taxon>
        <taxon>Sacoglossa</taxon>
        <taxon>Placobranchoidea</taxon>
        <taxon>Plakobranchidae</taxon>
        <taxon>Elysia</taxon>
    </lineage>
</organism>
<dbReference type="Proteomes" id="UP000271974">
    <property type="component" value="Unassembled WGS sequence"/>
</dbReference>
<dbReference type="PROSITE" id="PS50041">
    <property type="entry name" value="C_TYPE_LECTIN_2"/>
    <property type="match status" value="1"/>
</dbReference>
<evidence type="ECO:0000313" key="3">
    <source>
        <dbReference type="Proteomes" id="UP000271974"/>
    </source>
</evidence>
<accession>A0A433UED4</accession>
<keyword evidence="3" id="KW-1185">Reference proteome</keyword>
<dbReference type="SUPFAM" id="SSF56436">
    <property type="entry name" value="C-type lectin-like"/>
    <property type="match status" value="1"/>
</dbReference>
<dbReference type="Gene3D" id="3.10.100.10">
    <property type="entry name" value="Mannose-Binding Protein A, subunit A"/>
    <property type="match status" value="1"/>
</dbReference>